<feature type="compositionally biased region" description="Polar residues" evidence="1">
    <location>
        <begin position="115"/>
        <end position="133"/>
    </location>
</feature>
<feature type="region of interest" description="Disordered" evidence="1">
    <location>
        <begin position="88"/>
        <end position="133"/>
    </location>
</feature>
<evidence type="ECO:0000313" key="3">
    <source>
        <dbReference type="EMBL" id="MDT0271095.1"/>
    </source>
</evidence>
<evidence type="ECO:0008006" key="5">
    <source>
        <dbReference type="Google" id="ProtNLM"/>
    </source>
</evidence>
<proteinExistence type="predicted"/>
<evidence type="ECO:0000313" key="4">
    <source>
        <dbReference type="Proteomes" id="UP001183410"/>
    </source>
</evidence>
<keyword evidence="4" id="KW-1185">Reference proteome</keyword>
<dbReference type="EMBL" id="JAVREO010000236">
    <property type="protein sequence ID" value="MDT0271095.1"/>
    <property type="molecule type" value="Genomic_DNA"/>
</dbReference>
<accession>A0ABU2K1G5</accession>
<comment type="caution">
    <text evidence="3">The sequence shown here is derived from an EMBL/GenBank/DDBJ whole genome shotgun (WGS) entry which is preliminary data.</text>
</comment>
<sequence>ERSMMKRMMCSGVAIATGILLVASATTGVAVAKPDKPEHAAQTSDGKGCLVRDGAGAYHFDAECEWHTVVKRDKNNAIQFFSYQDKGSLPAGAPKPSSASNNSVVWPGCPDGIKETTTPSGQYSSSCRYGQGN</sequence>
<organism evidence="3 4">
    <name type="scientific">Streptomyces chisholmiae</name>
    <dbReference type="NCBI Taxonomy" id="3075540"/>
    <lineage>
        <taxon>Bacteria</taxon>
        <taxon>Bacillati</taxon>
        <taxon>Actinomycetota</taxon>
        <taxon>Actinomycetes</taxon>
        <taxon>Kitasatosporales</taxon>
        <taxon>Streptomycetaceae</taxon>
        <taxon>Streptomyces</taxon>
    </lineage>
</organism>
<dbReference type="RefSeq" id="WP_311671104.1">
    <property type="nucleotide sequence ID" value="NZ_JAVREO010000236.1"/>
</dbReference>
<gene>
    <name evidence="3" type="ORF">RM844_32980</name>
</gene>
<evidence type="ECO:0000256" key="2">
    <source>
        <dbReference type="SAM" id="SignalP"/>
    </source>
</evidence>
<name>A0ABU2K1G5_9ACTN</name>
<dbReference type="Proteomes" id="UP001183410">
    <property type="component" value="Unassembled WGS sequence"/>
</dbReference>
<reference evidence="4" key="1">
    <citation type="submission" date="2023-07" db="EMBL/GenBank/DDBJ databases">
        <title>30 novel species of actinomycetes from the DSMZ collection.</title>
        <authorList>
            <person name="Nouioui I."/>
        </authorList>
    </citation>
    <scope>NUCLEOTIDE SEQUENCE [LARGE SCALE GENOMIC DNA]</scope>
    <source>
        <strain evidence="4">DSM 44915</strain>
    </source>
</reference>
<evidence type="ECO:0000256" key="1">
    <source>
        <dbReference type="SAM" id="MobiDB-lite"/>
    </source>
</evidence>
<feature type="chain" id="PRO_5045528637" description="Secreted protein" evidence="2">
    <location>
        <begin position="33"/>
        <end position="133"/>
    </location>
</feature>
<protein>
    <recommendedName>
        <fullName evidence="5">Secreted protein</fullName>
    </recommendedName>
</protein>
<feature type="signal peptide" evidence="2">
    <location>
        <begin position="1"/>
        <end position="32"/>
    </location>
</feature>
<keyword evidence="2" id="KW-0732">Signal</keyword>
<feature type="non-terminal residue" evidence="3">
    <location>
        <position position="1"/>
    </location>
</feature>